<evidence type="ECO:0000259" key="8">
    <source>
        <dbReference type="PROSITE" id="PS50885"/>
    </source>
</evidence>
<dbReference type="PROSITE" id="PS50885">
    <property type="entry name" value="HAMP"/>
    <property type="match status" value="1"/>
</dbReference>
<evidence type="ECO:0000313" key="9">
    <source>
        <dbReference type="EMBL" id="TFH92337.1"/>
    </source>
</evidence>
<dbReference type="AlphaFoldDB" id="A0A4Y8WHF4"/>
<feature type="transmembrane region" description="Helical" evidence="6">
    <location>
        <begin position="12"/>
        <end position="32"/>
    </location>
</feature>
<keyword evidence="5" id="KW-0175">Coiled coil</keyword>
<dbReference type="GO" id="GO:0007165">
    <property type="term" value="P:signal transduction"/>
    <property type="evidence" value="ECO:0007669"/>
    <property type="project" value="UniProtKB-KW"/>
</dbReference>
<proteinExistence type="inferred from homology"/>
<dbReference type="PRINTS" id="PR00260">
    <property type="entry name" value="CHEMTRNSDUCR"/>
</dbReference>
<dbReference type="Proteomes" id="UP000297753">
    <property type="component" value="Unassembled WGS sequence"/>
</dbReference>
<protein>
    <submittedName>
        <fullName evidence="9">Methyl-accepting chemotaxis protein</fullName>
    </submittedName>
</protein>
<dbReference type="RefSeq" id="WP_134834788.1">
    <property type="nucleotide sequence ID" value="NZ_SATR01000007.1"/>
</dbReference>
<gene>
    <name evidence="9" type="ORF">ELS82_06635</name>
</gene>
<dbReference type="EMBL" id="SATR01000007">
    <property type="protein sequence ID" value="TFH92337.1"/>
    <property type="molecule type" value="Genomic_DNA"/>
</dbReference>
<dbReference type="GO" id="GO:0006935">
    <property type="term" value="P:chemotaxis"/>
    <property type="evidence" value="ECO:0007669"/>
    <property type="project" value="InterPro"/>
</dbReference>
<sequence length="674" mass="73735">MEALKKGKLSLVQTISAVFIAITIMVILLAVTSIKGIDRVEREFSRLSDQALPLAMTNADLMQTILEQSKQLSYSTQATTYQQLDALVPQIEFLQEQNIQSSNQVLQLSAQFSQAISSIELKQLSQQVVSLNQLTSSVINTQRDILLLQQDIDSELEAFRYGLGSAGPEMSRISAFLVGDNPESADAANRFIANVSAMESGFVQLLMEQDREQAIKEYKQLKNRLAGVELAYDDFKQWHPDVTEFSSLTSAYEMVLVGFKPNAIVDKILQKLKIAQKQGEQVAQVVMVADTTVEQLNSISASAKVLIDNGQGVVTTTIERITTTLFTSSGVMVLLVLVAGVVLRVWINRSLNNILSCVTNMTEHDLTTTARLIGPRELHDVSIKLNSLATTTQDSIARVTSNCETLYQAAEVSHCAASQSNRSLSLQNESLATMVNAVNQLDTSIRQIAQVTNESYQDSEHASQHSNKGVEAIEQNQIRLKALAESLNANEASMLQLDKRVNQISEMVDLISGIAENTNLLALNAAIEAARAGEQGRGFAVVADEVRKLASDTSAQTTNIRGRMDQLVVAAQASKSAVEESRIEMTNALTSSEMVKETFAFIESSVGHIRARAEQVSIATKEQQSATANVSEAITRVTKQGEQTQEQLESMVESSQQVASIAEQQQAMLHKYVI</sequence>
<feature type="domain" description="Methyl-accepting transducer" evidence="7">
    <location>
        <begin position="402"/>
        <end position="638"/>
    </location>
</feature>
<dbReference type="InterPro" id="IPR004089">
    <property type="entry name" value="MCPsignal_dom"/>
</dbReference>
<evidence type="ECO:0000256" key="6">
    <source>
        <dbReference type="SAM" id="Phobius"/>
    </source>
</evidence>
<keyword evidence="10" id="KW-1185">Reference proteome</keyword>
<dbReference type="GO" id="GO:0004888">
    <property type="term" value="F:transmembrane signaling receptor activity"/>
    <property type="evidence" value="ECO:0007669"/>
    <property type="project" value="InterPro"/>
</dbReference>
<organism evidence="9 10">
    <name type="scientific">Vibrio ouci</name>
    <dbReference type="NCBI Taxonomy" id="2499078"/>
    <lineage>
        <taxon>Bacteria</taxon>
        <taxon>Pseudomonadati</taxon>
        <taxon>Pseudomonadota</taxon>
        <taxon>Gammaproteobacteria</taxon>
        <taxon>Vibrionales</taxon>
        <taxon>Vibrionaceae</taxon>
        <taxon>Vibrio</taxon>
    </lineage>
</organism>
<dbReference type="OrthoDB" id="9765776at2"/>
<dbReference type="InterPro" id="IPR004090">
    <property type="entry name" value="Chemotax_Me-accpt_rcpt"/>
</dbReference>
<comment type="caution">
    <text evidence="9">The sequence shown here is derived from an EMBL/GenBank/DDBJ whole genome shotgun (WGS) entry which is preliminary data.</text>
</comment>
<dbReference type="PANTHER" id="PTHR32089">
    <property type="entry name" value="METHYL-ACCEPTING CHEMOTAXIS PROTEIN MCPB"/>
    <property type="match status" value="1"/>
</dbReference>
<dbReference type="GO" id="GO:0016020">
    <property type="term" value="C:membrane"/>
    <property type="evidence" value="ECO:0007669"/>
    <property type="project" value="UniProtKB-SubCell"/>
</dbReference>
<keyword evidence="6" id="KW-0472">Membrane</keyword>
<dbReference type="PROSITE" id="PS50111">
    <property type="entry name" value="CHEMOTAXIS_TRANSDUC_2"/>
    <property type="match status" value="1"/>
</dbReference>
<evidence type="ECO:0000256" key="4">
    <source>
        <dbReference type="PROSITE-ProRule" id="PRU00284"/>
    </source>
</evidence>
<evidence type="ECO:0000313" key="10">
    <source>
        <dbReference type="Proteomes" id="UP000297753"/>
    </source>
</evidence>
<evidence type="ECO:0000256" key="1">
    <source>
        <dbReference type="ARBA" id="ARBA00004370"/>
    </source>
</evidence>
<keyword evidence="6" id="KW-0812">Transmembrane</keyword>
<evidence type="ECO:0000256" key="2">
    <source>
        <dbReference type="ARBA" id="ARBA00023224"/>
    </source>
</evidence>
<reference evidence="9 10" key="1">
    <citation type="submission" date="2019-01" db="EMBL/GenBank/DDBJ databases">
        <title>Vibrio BEI176 sp. nov, a marine bacterium isolated from China: eastern marignal seas.</title>
        <authorList>
            <person name="Li B."/>
        </authorList>
    </citation>
    <scope>NUCLEOTIDE SEQUENCE [LARGE SCALE GENOMIC DNA]</scope>
    <source>
        <strain evidence="9 10">BEI176</strain>
    </source>
</reference>
<dbReference type="PANTHER" id="PTHR32089:SF120">
    <property type="entry name" value="METHYL-ACCEPTING CHEMOTAXIS PROTEIN TLPQ"/>
    <property type="match status" value="1"/>
</dbReference>
<feature type="transmembrane region" description="Helical" evidence="6">
    <location>
        <begin position="325"/>
        <end position="347"/>
    </location>
</feature>
<evidence type="ECO:0000256" key="3">
    <source>
        <dbReference type="ARBA" id="ARBA00029447"/>
    </source>
</evidence>
<feature type="domain" description="HAMP" evidence="8">
    <location>
        <begin position="345"/>
        <end position="397"/>
    </location>
</feature>
<dbReference type="InterPro" id="IPR003660">
    <property type="entry name" value="HAMP_dom"/>
</dbReference>
<dbReference type="SUPFAM" id="SSF58104">
    <property type="entry name" value="Methyl-accepting chemotaxis protein (MCP) signaling domain"/>
    <property type="match status" value="1"/>
</dbReference>
<feature type="coiled-coil region" evidence="5">
    <location>
        <begin position="204"/>
        <end position="231"/>
    </location>
</feature>
<dbReference type="Pfam" id="PF00015">
    <property type="entry name" value="MCPsignal"/>
    <property type="match status" value="1"/>
</dbReference>
<keyword evidence="6" id="KW-1133">Transmembrane helix</keyword>
<evidence type="ECO:0000256" key="5">
    <source>
        <dbReference type="SAM" id="Coils"/>
    </source>
</evidence>
<keyword evidence="2 4" id="KW-0807">Transducer</keyword>
<dbReference type="SMART" id="SM00283">
    <property type="entry name" value="MA"/>
    <property type="match status" value="1"/>
</dbReference>
<accession>A0A4Y8WHF4</accession>
<evidence type="ECO:0000259" key="7">
    <source>
        <dbReference type="PROSITE" id="PS50111"/>
    </source>
</evidence>
<name>A0A4Y8WHF4_9VIBR</name>
<dbReference type="Gene3D" id="1.10.287.950">
    <property type="entry name" value="Methyl-accepting chemotaxis protein"/>
    <property type="match status" value="1"/>
</dbReference>
<comment type="similarity">
    <text evidence="3">Belongs to the methyl-accepting chemotaxis (MCP) protein family.</text>
</comment>
<comment type="subcellular location">
    <subcellularLocation>
        <location evidence="1">Membrane</location>
    </subcellularLocation>
</comment>